<comment type="similarity">
    <text evidence="2">Belongs to the bacterial solute-binding protein 2 family.</text>
</comment>
<comment type="subcellular location">
    <subcellularLocation>
        <location evidence="1">Cell envelope</location>
    </subcellularLocation>
</comment>
<dbReference type="PANTHER" id="PTHR30036:SF7">
    <property type="entry name" value="ABC TRANSPORTER PERIPLASMIC-BINDING PROTEIN YPHF"/>
    <property type="match status" value="1"/>
</dbReference>
<dbReference type="Gene3D" id="3.40.50.2300">
    <property type="match status" value="2"/>
</dbReference>
<dbReference type="Proteomes" id="UP000649604">
    <property type="component" value="Unassembled WGS sequence"/>
</dbReference>
<evidence type="ECO:0000259" key="3">
    <source>
        <dbReference type="Pfam" id="PF13407"/>
    </source>
</evidence>
<reference evidence="4" key="1">
    <citation type="submission" date="2019-11" db="EMBL/GenBank/DDBJ databases">
        <title>Microbial mats filling the niche in hypersaline microbial mats.</title>
        <authorList>
            <person name="Wong H.L."/>
            <person name="Macleod F.I."/>
            <person name="White R.A. III"/>
            <person name="Burns B.P."/>
        </authorList>
    </citation>
    <scope>NUCLEOTIDE SEQUENCE</scope>
    <source>
        <strain evidence="4">Rbin_158</strain>
    </source>
</reference>
<dbReference type="InterPro" id="IPR028082">
    <property type="entry name" value="Peripla_BP_I"/>
</dbReference>
<evidence type="ECO:0000256" key="1">
    <source>
        <dbReference type="ARBA" id="ARBA00004196"/>
    </source>
</evidence>
<evidence type="ECO:0000313" key="5">
    <source>
        <dbReference type="Proteomes" id="UP000649604"/>
    </source>
</evidence>
<dbReference type="PANTHER" id="PTHR30036">
    <property type="entry name" value="D-XYLOSE-BINDING PERIPLASMIC PROTEIN"/>
    <property type="match status" value="1"/>
</dbReference>
<accession>A0A9D5JZ74</accession>
<evidence type="ECO:0000256" key="2">
    <source>
        <dbReference type="ARBA" id="ARBA00007639"/>
    </source>
</evidence>
<dbReference type="GO" id="GO:0030288">
    <property type="term" value="C:outer membrane-bounded periplasmic space"/>
    <property type="evidence" value="ECO:0007669"/>
    <property type="project" value="TreeGrafter"/>
</dbReference>
<name>A0A9D5JZ74_9BACT</name>
<dbReference type="InterPro" id="IPR025997">
    <property type="entry name" value="SBP_2_dom"/>
</dbReference>
<organism evidence="4 5">
    <name type="scientific">candidate division KSB3 bacterium</name>
    <dbReference type="NCBI Taxonomy" id="2044937"/>
    <lineage>
        <taxon>Bacteria</taxon>
        <taxon>candidate division KSB3</taxon>
    </lineage>
</organism>
<dbReference type="EMBL" id="WJJP01000588">
    <property type="protein sequence ID" value="MBD3326471.1"/>
    <property type="molecule type" value="Genomic_DNA"/>
</dbReference>
<sequence length="347" mass="38045">MKALKIVLVMVLAIGMISLVGGETRAQDKEYTFYFVSHIGPADPNMKWLTVSLDDFMERFPEVEVVYVATDDFSINKHVEMLKNAIAAQPDGLIVPITDPTALETELKDAIASGIPVIASNISDPRTPEEGKIPYLTYVGGDEYLTGVKIGERLIEWAEKGKVPMPTKAVVAIQHVGHIGLELRAKGMTDALSEVGATTERLAIGDNPVEAKSILNSYLIANPDVNVIFAVAAWTSPWCYEVAKELEMAPDVDNEGVTIVTVDASPAALEGIINGKVLATHSQGFYMQGWVPAEWLYFYNKLGYTPPPEILTGPIVIDETNVMQFKDLVMKVFGEEVYEGLILWPED</sequence>
<proteinExistence type="inferred from homology"/>
<feature type="domain" description="Periplasmic binding protein" evidence="3">
    <location>
        <begin position="63"/>
        <end position="297"/>
    </location>
</feature>
<dbReference type="InterPro" id="IPR050555">
    <property type="entry name" value="Bact_Solute-Bind_Prot2"/>
</dbReference>
<dbReference type="SUPFAM" id="SSF53822">
    <property type="entry name" value="Periplasmic binding protein-like I"/>
    <property type="match status" value="1"/>
</dbReference>
<protein>
    <submittedName>
        <fullName evidence="4">Substrate-binding domain-containing protein</fullName>
    </submittedName>
</protein>
<dbReference type="Pfam" id="PF13407">
    <property type="entry name" value="Peripla_BP_4"/>
    <property type="match status" value="1"/>
</dbReference>
<evidence type="ECO:0000313" key="4">
    <source>
        <dbReference type="EMBL" id="MBD3326471.1"/>
    </source>
</evidence>
<comment type="caution">
    <text evidence="4">The sequence shown here is derived from an EMBL/GenBank/DDBJ whole genome shotgun (WGS) entry which is preliminary data.</text>
</comment>
<dbReference type="GO" id="GO:0030246">
    <property type="term" value="F:carbohydrate binding"/>
    <property type="evidence" value="ECO:0007669"/>
    <property type="project" value="TreeGrafter"/>
</dbReference>
<gene>
    <name evidence="4" type="ORF">GF339_17945</name>
</gene>
<dbReference type="AlphaFoldDB" id="A0A9D5JZ74"/>